<dbReference type="OrthoDB" id="2532648at2759"/>
<evidence type="ECO:0000313" key="3">
    <source>
        <dbReference type="Proteomes" id="UP000775547"/>
    </source>
</evidence>
<protein>
    <recommendedName>
        <fullName evidence="1">F-box domain-containing protein</fullName>
    </recommendedName>
</protein>
<dbReference type="EMBL" id="JABCKV010000001">
    <property type="protein sequence ID" value="KAG5648872.1"/>
    <property type="molecule type" value="Genomic_DNA"/>
</dbReference>
<dbReference type="Pfam" id="PF00646">
    <property type="entry name" value="F-box"/>
    <property type="match status" value="1"/>
</dbReference>
<evidence type="ECO:0000259" key="1">
    <source>
        <dbReference type="PROSITE" id="PS50181"/>
    </source>
</evidence>
<evidence type="ECO:0000313" key="2">
    <source>
        <dbReference type="EMBL" id="KAG5648872.1"/>
    </source>
</evidence>
<organism evidence="2 3">
    <name type="scientific">Asterophora parasitica</name>
    <dbReference type="NCBI Taxonomy" id="117018"/>
    <lineage>
        <taxon>Eukaryota</taxon>
        <taxon>Fungi</taxon>
        <taxon>Dikarya</taxon>
        <taxon>Basidiomycota</taxon>
        <taxon>Agaricomycotina</taxon>
        <taxon>Agaricomycetes</taxon>
        <taxon>Agaricomycetidae</taxon>
        <taxon>Agaricales</taxon>
        <taxon>Tricholomatineae</taxon>
        <taxon>Lyophyllaceae</taxon>
        <taxon>Asterophora</taxon>
    </lineage>
</organism>
<proteinExistence type="predicted"/>
<dbReference type="InterPro" id="IPR036047">
    <property type="entry name" value="F-box-like_dom_sf"/>
</dbReference>
<gene>
    <name evidence="2" type="ORF">DXG03_000221</name>
</gene>
<comment type="caution">
    <text evidence="2">The sequence shown here is derived from an EMBL/GenBank/DDBJ whole genome shotgun (WGS) entry which is preliminary data.</text>
</comment>
<dbReference type="AlphaFoldDB" id="A0A9P7GE16"/>
<sequence>MFESLPVELIAEILGELDLQSLISASYLSKRLHNIVSDVALNPWRRPILRALRAESYEAALKNLSVRLTVPRQNWIDILSLASPSFILYEATLPNLKSEEWEECFNRRFLPGWRRWNKDGSWKKAFLKLLHRVAHRRETCCTADESWTKYIVLNRNGSANELEITSRNFNPLVLFSEMKLQNNLSHLETRIRLVVEFADVRILAFGTLNRLRTHVPSPETYHRLTHPLPARSHAEYPYYTSGGGDKRWLGEGEVEEEGLRWVGGLMLIAQIVGPHTHELSGDWLPLQDLDLVAGPGRNQYASFTWEDLWAIAPWMEDRITKNIQGQGLG</sequence>
<dbReference type="Proteomes" id="UP000775547">
    <property type="component" value="Unassembled WGS sequence"/>
</dbReference>
<dbReference type="SUPFAM" id="SSF81383">
    <property type="entry name" value="F-box domain"/>
    <property type="match status" value="1"/>
</dbReference>
<dbReference type="PROSITE" id="PS50181">
    <property type="entry name" value="FBOX"/>
    <property type="match status" value="1"/>
</dbReference>
<reference evidence="2" key="2">
    <citation type="submission" date="2021-10" db="EMBL/GenBank/DDBJ databases">
        <title>Phylogenomics reveals ancestral predisposition of the termite-cultivated fungus Termitomyces towards a domesticated lifestyle.</title>
        <authorList>
            <person name="Auxier B."/>
            <person name="Grum-Grzhimaylo A."/>
            <person name="Cardenas M.E."/>
            <person name="Lodge J.D."/>
            <person name="Laessoe T."/>
            <person name="Pedersen O."/>
            <person name="Smith M.E."/>
            <person name="Kuyper T.W."/>
            <person name="Franco-Molano E.A."/>
            <person name="Baroni T.J."/>
            <person name="Aanen D.K."/>
        </authorList>
    </citation>
    <scope>NUCLEOTIDE SEQUENCE</scope>
    <source>
        <strain evidence="2">AP01</strain>
        <tissue evidence="2">Mycelium</tissue>
    </source>
</reference>
<dbReference type="InterPro" id="IPR001810">
    <property type="entry name" value="F-box_dom"/>
</dbReference>
<dbReference type="Gene3D" id="1.20.1280.50">
    <property type="match status" value="1"/>
</dbReference>
<name>A0A9P7GE16_9AGAR</name>
<feature type="domain" description="F-box" evidence="1">
    <location>
        <begin position="1"/>
        <end position="47"/>
    </location>
</feature>
<reference evidence="2" key="1">
    <citation type="submission" date="2020-07" db="EMBL/GenBank/DDBJ databases">
        <authorList>
            <person name="Nieuwenhuis M."/>
            <person name="Van De Peppel L.J.J."/>
        </authorList>
    </citation>
    <scope>NUCLEOTIDE SEQUENCE</scope>
    <source>
        <strain evidence="2">AP01</strain>
        <tissue evidence="2">Mycelium</tissue>
    </source>
</reference>
<keyword evidence="3" id="KW-1185">Reference proteome</keyword>
<accession>A0A9P7GE16</accession>